<dbReference type="Pfam" id="PF01753">
    <property type="entry name" value="zf-MYND"/>
    <property type="match status" value="1"/>
</dbReference>
<dbReference type="AlphaFoldDB" id="A0A913XMN4"/>
<evidence type="ECO:0000313" key="8">
    <source>
        <dbReference type="EnsemblMetazoa" id="XP_020906774.1"/>
    </source>
</evidence>
<dbReference type="PANTHER" id="PTHR11102:SF160">
    <property type="entry name" value="ERAD-ASSOCIATED E3 UBIQUITIN-PROTEIN LIGASE COMPONENT HRD3"/>
    <property type="match status" value="1"/>
</dbReference>
<comment type="similarity">
    <text evidence="4">Belongs to the sel-1 family.</text>
</comment>
<reference evidence="8" key="1">
    <citation type="submission" date="2022-11" db="UniProtKB">
        <authorList>
            <consortium name="EnsemblMetazoa"/>
        </authorList>
    </citation>
    <scope>IDENTIFICATION</scope>
</reference>
<dbReference type="Gene3D" id="6.10.140.2220">
    <property type="match status" value="1"/>
</dbReference>
<dbReference type="InterPro" id="IPR006597">
    <property type="entry name" value="Sel1-like"/>
</dbReference>
<evidence type="ECO:0000256" key="6">
    <source>
        <dbReference type="PROSITE-ProRule" id="PRU00339"/>
    </source>
</evidence>
<dbReference type="Gene3D" id="1.25.40.10">
    <property type="entry name" value="Tetratricopeptide repeat domain"/>
    <property type="match status" value="3"/>
</dbReference>
<keyword evidence="6" id="KW-0802">TPR repeat</keyword>
<dbReference type="SUPFAM" id="SSF81901">
    <property type="entry name" value="HCP-like"/>
    <property type="match status" value="2"/>
</dbReference>
<dbReference type="Pfam" id="PF08238">
    <property type="entry name" value="Sel1"/>
    <property type="match status" value="4"/>
</dbReference>
<evidence type="ECO:0000256" key="3">
    <source>
        <dbReference type="ARBA" id="ARBA00022833"/>
    </source>
</evidence>
<dbReference type="KEGG" id="epa:110244884"/>
<keyword evidence="1" id="KW-0479">Metal-binding</keyword>
<proteinExistence type="inferred from homology"/>
<feature type="domain" description="MYND-type" evidence="7">
    <location>
        <begin position="689"/>
        <end position="727"/>
    </location>
</feature>
<feature type="repeat" description="TPR" evidence="6">
    <location>
        <begin position="503"/>
        <end position="536"/>
    </location>
</feature>
<dbReference type="PROSITE" id="PS50005">
    <property type="entry name" value="TPR"/>
    <property type="match status" value="1"/>
</dbReference>
<dbReference type="InterPro" id="IPR002893">
    <property type="entry name" value="Znf_MYND"/>
</dbReference>
<evidence type="ECO:0000259" key="7">
    <source>
        <dbReference type="PROSITE" id="PS50865"/>
    </source>
</evidence>
<dbReference type="SUPFAM" id="SSF144232">
    <property type="entry name" value="HIT/MYND zinc finger-like"/>
    <property type="match status" value="1"/>
</dbReference>
<organism evidence="8 9">
    <name type="scientific">Exaiptasia diaphana</name>
    <name type="common">Tropical sea anemone</name>
    <name type="synonym">Aiptasia pulchella</name>
    <dbReference type="NCBI Taxonomy" id="2652724"/>
    <lineage>
        <taxon>Eukaryota</taxon>
        <taxon>Metazoa</taxon>
        <taxon>Cnidaria</taxon>
        <taxon>Anthozoa</taxon>
        <taxon>Hexacorallia</taxon>
        <taxon>Actiniaria</taxon>
        <taxon>Aiptasiidae</taxon>
        <taxon>Exaiptasia</taxon>
    </lineage>
</organism>
<dbReference type="RefSeq" id="XP_020906774.1">
    <property type="nucleotide sequence ID" value="XM_021051115.1"/>
</dbReference>
<dbReference type="PROSITE" id="PS50865">
    <property type="entry name" value="ZF_MYND_2"/>
    <property type="match status" value="1"/>
</dbReference>
<evidence type="ECO:0000313" key="9">
    <source>
        <dbReference type="Proteomes" id="UP000887567"/>
    </source>
</evidence>
<dbReference type="SMART" id="SM00028">
    <property type="entry name" value="TPR"/>
    <property type="match status" value="2"/>
</dbReference>
<evidence type="ECO:0000256" key="4">
    <source>
        <dbReference type="ARBA" id="ARBA00038101"/>
    </source>
</evidence>
<dbReference type="GeneID" id="110244884"/>
<dbReference type="Proteomes" id="UP000887567">
    <property type="component" value="Unplaced"/>
</dbReference>
<evidence type="ECO:0000256" key="2">
    <source>
        <dbReference type="ARBA" id="ARBA00022771"/>
    </source>
</evidence>
<keyword evidence="9" id="KW-1185">Reference proteome</keyword>
<dbReference type="SMART" id="SM00671">
    <property type="entry name" value="SEL1"/>
    <property type="match status" value="5"/>
</dbReference>
<name>A0A913XMN4_EXADI</name>
<evidence type="ECO:0000256" key="1">
    <source>
        <dbReference type="ARBA" id="ARBA00022723"/>
    </source>
</evidence>
<dbReference type="InterPro" id="IPR050767">
    <property type="entry name" value="Sel1_AlgK"/>
</dbReference>
<dbReference type="EnsemblMetazoa" id="XM_021051115.1">
    <property type="protein sequence ID" value="XP_020906774.1"/>
    <property type="gene ID" value="LOC110244884"/>
</dbReference>
<dbReference type="InterPro" id="IPR019734">
    <property type="entry name" value="TPR_rpt"/>
</dbReference>
<dbReference type="GO" id="GO:0008270">
    <property type="term" value="F:zinc ion binding"/>
    <property type="evidence" value="ECO:0007669"/>
    <property type="project" value="UniProtKB-KW"/>
</dbReference>
<protein>
    <recommendedName>
        <fullName evidence="7">MYND-type domain-containing protein</fullName>
    </recommendedName>
</protein>
<evidence type="ECO:0000256" key="5">
    <source>
        <dbReference type="PROSITE-ProRule" id="PRU00134"/>
    </source>
</evidence>
<keyword evidence="3" id="KW-0862">Zinc</keyword>
<dbReference type="OrthoDB" id="2384430at2759"/>
<sequence>MLHVLKDESNDKKNFISSSYMADVYYDESGSLEMATKLFGAKVSDTSGLKPMIENTYGSFEGLTVKAREQGNWKAKFDLSLAYKVGIPELNVEKDKDKQMGWLESSIDEGNVKPAAVHELGTLYDIKGTVSHQRKAHELYHKAAKCGVVEAELTLAQSYMYGVEGVVDMDVEEAFKWYRKAADEDQTVNVVPDEDISDYALMMTGTSRKLSVDMKMKVLAILYEHYIAGDCPEGEPQPLKAIHYLKKAAEVGHRESQTKLGQTYLTGVQGVPKDLKKAKRWLGKAAKNGCTEAKEILEKFDNQGIIEAVLPAETEPDEQHLKNSARQYLDILKEETEQSNHHPYLIKNPLIFTESMFTQFPDSPTAQRYLKAFKLAEEGFSKFQGGNNFTEAVKLMACSYLYENTVIQSFPLFKMPKFRNEILSKIFEELKINGEFFEGLVLLVPLYTIPVEAPTVNFESFKIDFKKTMFLKNVIHLIEKKWPKLSPSESNGNFEESYTCWVHALYDFLGSLYTVGKRYDEGAQAFEKAIKCCPTNFEAKAGFAFCIMNIYFSIWPKKDQKVFNTKDQKPYGPEACQIVDYSNKRQAKNSYLTWEAIDLRNKAEQLFLEYLNEAPPCDKKYPNCHYHLAFLYMEEGNKKKALEWKEKGEDAEEKRLPFMQPVAIDSKKFLLELDYLPTQKKTSVTICSNTDCSSKTVEQLKPCPCQQVSYCGRDCQKQDWKRHKKMCSAKSSKKKVKPN</sequence>
<dbReference type="InterPro" id="IPR011990">
    <property type="entry name" value="TPR-like_helical_dom_sf"/>
</dbReference>
<dbReference type="PANTHER" id="PTHR11102">
    <property type="entry name" value="SEL-1-LIKE PROTEIN"/>
    <property type="match status" value="1"/>
</dbReference>
<accession>A0A913XMN4</accession>
<keyword evidence="2 5" id="KW-0863">Zinc-finger</keyword>